<dbReference type="PANTHER" id="PTHR22845:SF5">
    <property type="entry name" value="APOPTOTIC PROTEASE-ACTIVATING FACTOR 1"/>
    <property type="match status" value="1"/>
</dbReference>
<evidence type="ECO:0000256" key="2">
    <source>
        <dbReference type="ARBA" id="ARBA00022703"/>
    </source>
</evidence>
<dbReference type="Gene3D" id="1.10.533.10">
    <property type="entry name" value="Death Domain, Fas"/>
    <property type="match status" value="2"/>
</dbReference>
<dbReference type="GeneID" id="110233758"/>
<dbReference type="SUPFAM" id="SSF47986">
    <property type="entry name" value="DEATH domain"/>
    <property type="match status" value="2"/>
</dbReference>
<feature type="domain" description="CARD" evidence="4">
    <location>
        <begin position="111"/>
        <end position="200"/>
    </location>
</feature>
<feature type="domain" description="CARD" evidence="4">
    <location>
        <begin position="1"/>
        <end position="90"/>
    </location>
</feature>
<accession>A0A913WVH2</accession>
<keyword evidence="2" id="KW-0053">Apoptosis</keyword>
<dbReference type="SUPFAM" id="SSF52540">
    <property type="entry name" value="P-loop containing nucleoside triphosphate hydrolases"/>
    <property type="match status" value="1"/>
</dbReference>
<dbReference type="AlphaFoldDB" id="A0A913WVH2"/>
<dbReference type="SMART" id="SM00114">
    <property type="entry name" value="CARD"/>
    <property type="match status" value="2"/>
</dbReference>
<dbReference type="GO" id="GO:0006915">
    <property type="term" value="P:apoptotic process"/>
    <property type="evidence" value="ECO:0007669"/>
    <property type="project" value="UniProtKB-KW"/>
</dbReference>
<dbReference type="PANTHER" id="PTHR22845">
    <property type="entry name" value="APOPTOTIC PROTEASE-ACTIVATING FACTOR 1"/>
    <property type="match status" value="1"/>
</dbReference>
<dbReference type="EnsemblMetazoa" id="XM_021039080.2">
    <property type="protein sequence ID" value="XP_020894739.1"/>
    <property type="gene ID" value="LOC110233758"/>
</dbReference>
<dbReference type="InterPro" id="IPR027417">
    <property type="entry name" value="P-loop_NTPase"/>
</dbReference>
<dbReference type="OrthoDB" id="1357022at2759"/>
<dbReference type="Gene3D" id="1.10.8.430">
    <property type="entry name" value="Helical domain of apoptotic protease-activating factors"/>
    <property type="match status" value="1"/>
</dbReference>
<dbReference type="InterPro" id="IPR036388">
    <property type="entry name" value="WH-like_DNA-bd_sf"/>
</dbReference>
<sequence length="671" mass="76641">MLENHRHLLIKFRDEIATDLLVDDVIIYLESQHILDTDDKEIIRSQRTSKRRAEKLLDILPTKGFEAFGVFYKILGEKYPHLAELMKSGVGEEQYGNVLDFVDSPSQLERMTQSHHDTLTINRVEIVEDLLVDDVLNFLQSKLVFDMDDNEIIKSESTTRRRAEKLLDLLETKGDAAFYFFKEALEEPYPHLAELLEEDGGSPRKGSVLTDIHEQVERVLLEGGVPQRPDVFTNRARDVHRVRTALRSLKDHDGWVILHGMAGCGKTVLAADSIRSSKILEECFPGGVFWIRIGPVDQPKLLMKMQNLCTQLDSDHTRAPPRNLEEAKDRLRIIFAHQHPRTLLVLDDLWNASDVRYFDIRVRIVVTTRDASITNGVSGNKKKVHISEGFTDKESLDILALWTRIIPQDLPSEAKTIVTLTKGSPLAITMIGALLREHPNRWTYYMKQLEKKKVGKFKTTFAYQYPTLSEAISMSLSNLNDDLRMLYVDFALFEDGAKVPAQVLCILWDEEFEEVEDKMDELVNKSLAKKTVQSDGDSGTITWYSVHNLQLTFLREEVKKPVELHKKLVERYIEVYDGKFEEVEDDGYIHWNLIQHMQKAGMVNEAYDLLVDLSWVSAKLRITGPADLLSDYIGVSKSVKGEVGQLCIIHIYIGVSKSVKGEVGQLCIIHI</sequence>
<dbReference type="InterPro" id="IPR048975">
    <property type="entry name" value="WHD_APAF1"/>
</dbReference>
<reference evidence="5" key="1">
    <citation type="submission" date="2022-11" db="UniProtKB">
        <authorList>
            <consortium name="EnsemblMetazoa"/>
        </authorList>
    </citation>
    <scope>IDENTIFICATION</scope>
</reference>
<dbReference type="Gene3D" id="1.10.10.10">
    <property type="entry name" value="Winged helix-like DNA-binding domain superfamily/Winged helix DNA-binding domain"/>
    <property type="match status" value="1"/>
</dbReference>
<dbReference type="InterPro" id="IPR042197">
    <property type="entry name" value="Apaf_helical"/>
</dbReference>
<dbReference type="PRINTS" id="PR00364">
    <property type="entry name" value="DISEASERSIST"/>
</dbReference>
<proteinExistence type="predicted"/>
<dbReference type="InterPro" id="IPR001315">
    <property type="entry name" value="CARD"/>
</dbReference>
<dbReference type="GO" id="GO:0043531">
    <property type="term" value="F:ADP binding"/>
    <property type="evidence" value="ECO:0007669"/>
    <property type="project" value="InterPro"/>
</dbReference>
<organism evidence="5 6">
    <name type="scientific">Exaiptasia diaphana</name>
    <name type="common">Tropical sea anemone</name>
    <name type="synonym">Aiptasia pulchella</name>
    <dbReference type="NCBI Taxonomy" id="2652724"/>
    <lineage>
        <taxon>Eukaryota</taxon>
        <taxon>Metazoa</taxon>
        <taxon>Cnidaria</taxon>
        <taxon>Anthozoa</taxon>
        <taxon>Hexacorallia</taxon>
        <taxon>Actiniaria</taxon>
        <taxon>Aiptasiidae</taxon>
        <taxon>Exaiptasia</taxon>
    </lineage>
</organism>
<protein>
    <recommendedName>
        <fullName evidence="4">CARD domain-containing protein</fullName>
    </recommendedName>
</protein>
<keyword evidence="1" id="KW-0853">WD repeat</keyword>
<dbReference type="Pfam" id="PF00931">
    <property type="entry name" value="NB-ARC"/>
    <property type="match status" value="1"/>
</dbReference>
<dbReference type="InterPro" id="IPR041452">
    <property type="entry name" value="APAF1_C"/>
</dbReference>
<keyword evidence="3" id="KW-0677">Repeat</keyword>
<keyword evidence="6" id="KW-1185">Reference proteome</keyword>
<dbReference type="KEGG" id="epa:110233758"/>
<dbReference type="InterPro" id="IPR002182">
    <property type="entry name" value="NB-ARC"/>
</dbReference>
<dbReference type="GO" id="GO:0042981">
    <property type="term" value="P:regulation of apoptotic process"/>
    <property type="evidence" value="ECO:0007669"/>
    <property type="project" value="InterPro"/>
</dbReference>
<dbReference type="GO" id="GO:0005829">
    <property type="term" value="C:cytosol"/>
    <property type="evidence" value="ECO:0007669"/>
    <property type="project" value="UniProtKB-ARBA"/>
</dbReference>
<evidence type="ECO:0000259" key="4">
    <source>
        <dbReference type="PROSITE" id="PS50209"/>
    </source>
</evidence>
<dbReference type="RefSeq" id="XP_020894739.1">
    <property type="nucleotide sequence ID" value="XM_021039080.2"/>
</dbReference>
<dbReference type="CDD" id="cd01671">
    <property type="entry name" value="CARD"/>
    <property type="match status" value="2"/>
</dbReference>
<dbReference type="Pfam" id="PF17908">
    <property type="entry name" value="APAF1_C"/>
    <property type="match status" value="1"/>
</dbReference>
<evidence type="ECO:0000313" key="6">
    <source>
        <dbReference type="Proteomes" id="UP000887567"/>
    </source>
</evidence>
<dbReference type="Pfam" id="PF00619">
    <property type="entry name" value="CARD"/>
    <property type="match status" value="2"/>
</dbReference>
<dbReference type="Gene3D" id="1.25.40.370">
    <property type="match status" value="1"/>
</dbReference>
<dbReference type="Pfam" id="PF21296">
    <property type="entry name" value="WHD_APAF1"/>
    <property type="match status" value="1"/>
</dbReference>
<name>A0A913WVH2_EXADI</name>
<dbReference type="PROSITE" id="PS50209">
    <property type="entry name" value="CARD"/>
    <property type="match status" value="2"/>
</dbReference>
<dbReference type="InterPro" id="IPR011029">
    <property type="entry name" value="DEATH-like_dom_sf"/>
</dbReference>
<evidence type="ECO:0000313" key="5">
    <source>
        <dbReference type="EnsemblMetazoa" id="XP_020894739.1"/>
    </source>
</evidence>
<evidence type="ECO:0000256" key="3">
    <source>
        <dbReference type="ARBA" id="ARBA00022737"/>
    </source>
</evidence>
<dbReference type="Proteomes" id="UP000887567">
    <property type="component" value="Unplaced"/>
</dbReference>
<dbReference type="Gene3D" id="3.40.50.300">
    <property type="entry name" value="P-loop containing nucleotide triphosphate hydrolases"/>
    <property type="match status" value="1"/>
</dbReference>
<evidence type="ECO:0000256" key="1">
    <source>
        <dbReference type="ARBA" id="ARBA00022574"/>
    </source>
</evidence>
<dbReference type="OMA" id="TDSCIFM"/>